<evidence type="ECO:0000313" key="2">
    <source>
        <dbReference type="Proteomes" id="UP001044222"/>
    </source>
</evidence>
<evidence type="ECO:0000313" key="1">
    <source>
        <dbReference type="EMBL" id="KAG5834085.1"/>
    </source>
</evidence>
<dbReference type="AlphaFoldDB" id="A0A9D3LRY6"/>
<reference evidence="1" key="1">
    <citation type="submission" date="2021-01" db="EMBL/GenBank/DDBJ databases">
        <title>A chromosome-scale assembly of European eel, Anguilla anguilla.</title>
        <authorList>
            <person name="Henkel C."/>
            <person name="Jong-Raadsen S.A."/>
            <person name="Dufour S."/>
            <person name="Weltzien F.-A."/>
            <person name="Palstra A.P."/>
            <person name="Pelster B."/>
            <person name="Spaink H.P."/>
            <person name="Van Den Thillart G.E."/>
            <person name="Jansen H."/>
            <person name="Zahm M."/>
            <person name="Klopp C."/>
            <person name="Cedric C."/>
            <person name="Louis A."/>
            <person name="Berthelot C."/>
            <person name="Parey E."/>
            <person name="Roest Crollius H."/>
            <person name="Montfort J."/>
            <person name="Robinson-Rechavi M."/>
            <person name="Bucao C."/>
            <person name="Bouchez O."/>
            <person name="Gislard M."/>
            <person name="Lluch J."/>
            <person name="Milhes M."/>
            <person name="Lampietro C."/>
            <person name="Lopez Roques C."/>
            <person name="Donnadieu C."/>
            <person name="Braasch I."/>
            <person name="Desvignes T."/>
            <person name="Postlethwait J."/>
            <person name="Bobe J."/>
            <person name="Guiguen Y."/>
            <person name="Dirks R."/>
        </authorList>
    </citation>
    <scope>NUCLEOTIDE SEQUENCE</scope>
    <source>
        <strain evidence="1">Tag_6206</strain>
        <tissue evidence="1">Liver</tissue>
    </source>
</reference>
<organism evidence="1 2">
    <name type="scientific">Anguilla anguilla</name>
    <name type="common">European freshwater eel</name>
    <name type="synonym">Muraena anguilla</name>
    <dbReference type="NCBI Taxonomy" id="7936"/>
    <lineage>
        <taxon>Eukaryota</taxon>
        <taxon>Metazoa</taxon>
        <taxon>Chordata</taxon>
        <taxon>Craniata</taxon>
        <taxon>Vertebrata</taxon>
        <taxon>Euteleostomi</taxon>
        <taxon>Actinopterygii</taxon>
        <taxon>Neopterygii</taxon>
        <taxon>Teleostei</taxon>
        <taxon>Anguilliformes</taxon>
        <taxon>Anguillidae</taxon>
        <taxon>Anguilla</taxon>
    </lineage>
</organism>
<proteinExistence type="predicted"/>
<sequence length="99" mass="10564">MRKRDPVCSGTAASAGAGEGLRGAGVVSLKASGFDGISEHGVLHTAGDPILTETCTRTEAQTAELSDWRGRLWVQFHPNHTEGALWKSMAAMDMRPAWV</sequence>
<dbReference type="EMBL" id="JAFIRN010000015">
    <property type="protein sequence ID" value="KAG5834085.1"/>
    <property type="molecule type" value="Genomic_DNA"/>
</dbReference>
<accession>A0A9D3LRY6</accession>
<dbReference type="Proteomes" id="UP001044222">
    <property type="component" value="Chromosome 15"/>
</dbReference>
<keyword evidence="2" id="KW-1185">Reference proteome</keyword>
<gene>
    <name evidence="1" type="ORF">ANANG_G00257520</name>
</gene>
<comment type="caution">
    <text evidence="1">The sequence shown here is derived from an EMBL/GenBank/DDBJ whole genome shotgun (WGS) entry which is preliminary data.</text>
</comment>
<protein>
    <submittedName>
        <fullName evidence="1">Uncharacterized protein</fullName>
    </submittedName>
</protein>
<name>A0A9D3LRY6_ANGAN</name>